<dbReference type="PANTHER" id="PTHR44218:SF6">
    <property type="entry name" value="PROTEIN SUPPRESSOR OF PHYA-105 1"/>
    <property type="match status" value="1"/>
</dbReference>
<gene>
    <name evidence="2" type="ORF">F3Y22_tig00110622pilonHSYRG00058</name>
</gene>
<reference evidence="2" key="1">
    <citation type="submission" date="2019-09" db="EMBL/GenBank/DDBJ databases">
        <title>Draft genome information of white flower Hibiscus syriacus.</title>
        <authorList>
            <person name="Kim Y.-M."/>
        </authorList>
    </citation>
    <scope>NUCLEOTIDE SEQUENCE [LARGE SCALE GENOMIC DNA]</scope>
    <source>
        <strain evidence="2">YM2019G1</strain>
    </source>
</reference>
<comment type="caution">
    <text evidence="2">The sequence shown here is derived from an EMBL/GenBank/DDBJ whole genome shotgun (WGS) entry which is preliminary data.</text>
</comment>
<dbReference type="InterPro" id="IPR044630">
    <property type="entry name" value="SPA1/2/3/4"/>
</dbReference>
<proteinExistence type="predicted"/>
<accession>A0A6A3A1R0</accession>
<sequence>MERDGQEMTANELPQTAEYKRKDFSFALPCPTTSSMNEAETETGVILEELTLENYKNLSLSLAKSLKKLQQGQRKQMYHFENRSEHDVLDEKANSTLLREKEQLARMSFENHKSKDIDQTSLEIALPLKATEKRTTRPACLPGMIVLLLSTDPGSNGIRVVQDLQPSCFSLLSSNNVIYTGLSVKKGLESAVNNDLKRKRSLEQGMNVANCIQSAKHEKNTRPPGHKTEFTSPHGSGTEMRNIVGFHTSIKQHSKPFVIQHPFFHYATSVVQSSSAAMHWKRVLGEFLSLMFSKQNMMYFNQVLLLGQPNKTHSAMKSDLSQWILPPNFLSECPKEAAFCLMLLHPEPLSRPTTRKKVEHFEDPGTSVTHNIPNLKLDANDRWLSKNIRQFENANFSMRSKIHSYELLRSSGSDKDLLKNRGKVVQVSKHGTQELVKDSVNTMNTKRGHAWSINEFSSFSPHLLDLNKTYSDRSPSTTCGLTFTGHKNEKNFVGLSVLDGYIACGSETNEFGSVDPISGHQNTDEDGQFVSSVCWRQKSNMLAAANSTGCAKPSELVVKDEDDITPS</sequence>
<dbReference type="PANTHER" id="PTHR44218">
    <property type="entry name" value="PROTEIN SPA1-RELATED 2"/>
    <property type="match status" value="1"/>
</dbReference>
<feature type="compositionally biased region" description="Basic and acidic residues" evidence="1">
    <location>
        <begin position="215"/>
        <end position="229"/>
    </location>
</feature>
<dbReference type="Gene3D" id="2.130.10.10">
    <property type="entry name" value="YVTN repeat-like/Quinoprotein amine dehydrogenase"/>
    <property type="match status" value="1"/>
</dbReference>
<evidence type="ECO:0000256" key="1">
    <source>
        <dbReference type="SAM" id="MobiDB-lite"/>
    </source>
</evidence>
<name>A0A6A3A1R0_HIBSY</name>
<dbReference type="InterPro" id="IPR015943">
    <property type="entry name" value="WD40/YVTN_repeat-like_dom_sf"/>
</dbReference>
<dbReference type="GO" id="GO:0009640">
    <property type="term" value="P:photomorphogenesis"/>
    <property type="evidence" value="ECO:0007669"/>
    <property type="project" value="InterPro"/>
</dbReference>
<evidence type="ECO:0000313" key="3">
    <source>
        <dbReference type="Proteomes" id="UP000436088"/>
    </source>
</evidence>
<dbReference type="Proteomes" id="UP000436088">
    <property type="component" value="Unassembled WGS sequence"/>
</dbReference>
<evidence type="ECO:0000313" key="2">
    <source>
        <dbReference type="EMBL" id="KAE8697262.1"/>
    </source>
</evidence>
<keyword evidence="3" id="KW-1185">Reference proteome</keyword>
<feature type="region of interest" description="Disordered" evidence="1">
    <location>
        <begin position="215"/>
        <end position="237"/>
    </location>
</feature>
<protein>
    <submittedName>
        <fullName evidence="2">SPA family protein</fullName>
    </submittedName>
</protein>
<organism evidence="2 3">
    <name type="scientific">Hibiscus syriacus</name>
    <name type="common">Rose of Sharon</name>
    <dbReference type="NCBI Taxonomy" id="106335"/>
    <lineage>
        <taxon>Eukaryota</taxon>
        <taxon>Viridiplantae</taxon>
        <taxon>Streptophyta</taxon>
        <taxon>Embryophyta</taxon>
        <taxon>Tracheophyta</taxon>
        <taxon>Spermatophyta</taxon>
        <taxon>Magnoliopsida</taxon>
        <taxon>eudicotyledons</taxon>
        <taxon>Gunneridae</taxon>
        <taxon>Pentapetalae</taxon>
        <taxon>rosids</taxon>
        <taxon>malvids</taxon>
        <taxon>Malvales</taxon>
        <taxon>Malvaceae</taxon>
        <taxon>Malvoideae</taxon>
        <taxon>Hibiscus</taxon>
    </lineage>
</organism>
<dbReference type="AlphaFoldDB" id="A0A6A3A1R0"/>
<dbReference type="EMBL" id="VEPZ02001052">
    <property type="protein sequence ID" value="KAE8697262.1"/>
    <property type="molecule type" value="Genomic_DNA"/>
</dbReference>